<organism evidence="2 3">
    <name type="scientific">Anaeramoeba flamelloides</name>
    <dbReference type="NCBI Taxonomy" id="1746091"/>
    <lineage>
        <taxon>Eukaryota</taxon>
        <taxon>Metamonada</taxon>
        <taxon>Anaeramoebidae</taxon>
        <taxon>Anaeramoeba</taxon>
    </lineage>
</organism>
<dbReference type="Proteomes" id="UP001150062">
    <property type="component" value="Unassembled WGS sequence"/>
</dbReference>
<dbReference type="Gene3D" id="1.10.357.40">
    <property type="entry name" value="YbiA-like"/>
    <property type="match status" value="1"/>
</dbReference>
<evidence type="ECO:0000313" key="2">
    <source>
        <dbReference type="EMBL" id="KAJ6238755.1"/>
    </source>
</evidence>
<evidence type="ECO:0000313" key="3">
    <source>
        <dbReference type="Proteomes" id="UP001150062"/>
    </source>
</evidence>
<gene>
    <name evidence="2" type="ORF">M0813_25981</name>
</gene>
<dbReference type="InterPro" id="IPR037238">
    <property type="entry name" value="YbiA-like_sf"/>
</dbReference>
<reference evidence="2" key="1">
    <citation type="submission" date="2022-08" db="EMBL/GenBank/DDBJ databases">
        <title>Novel sulfate-reducing endosymbionts in the free-living metamonad Anaeramoeba.</title>
        <authorList>
            <person name="Jerlstrom-Hultqvist J."/>
            <person name="Cepicka I."/>
            <person name="Gallot-Lavallee L."/>
            <person name="Salas-Leiva D."/>
            <person name="Curtis B.A."/>
            <person name="Zahonova K."/>
            <person name="Pipaliya S."/>
            <person name="Dacks J."/>
            <person name="Roger A.J."/>
        </authorList>
    </citation>
    <scope>NUCLEOTIDE SEQUENCE</scope>
    <source>
        <strain evidence="2">Schooner1</strain>
    </source>
</reference>
<comment type="caution">
    <text evidence="2">The sequence shown here is derived from an EMBL/GenBank/DDBJ whole genome shotgun (WGS) entry which is preliminary data.</text>
</comment>
<sequence length="565" mass="67722">MNKKINFYNENENPYGCFSNYYFSPFYLEGKYWITSEHYFQAQKFIRYPEILEKVRRFLTPSKVKKFTNSQQMIHKHRNDWPRVKEEVMKRVLEAKFLQNERIKQILLSTGEKELIETTYNDRYWANGGDDTGLNRLGNLLMELRERIRQHESQQPIIIIWALDLGLYENIKTFFHQNGKQVFLISEMKELFHIISQKKNRVKLLLIEEKIQNFFNVSQNLSIIFSQKKLKRILITFRLSLKNKYSYETRNLKNGSNSSTMVQTFKTENDIIKFLFRRIDQDIQTNHDLVIFVSKKKFLFFEAIQTCKQANIIVEYTNNLNNLIWRLNSKQFKQYCIILDSEFDDLKKYVEKIQIVYGNVKIIIATFTEKQQSLIKNQKYSKKSISIITTIAQLIQTISKLTNILIDYYPIPKIGSLIKTNNFLNFDENQNYKNKKQNEIHNNNNHTNKRIIYKNTDTNNTSLQEKKTNLLLIYGKNYLNKKLINNIQSNYGIKILNFTEYMDFVWELPNALKNERNFIILSIPNKKKKKEIYNMIDKMGFNQPKVIIQNYDKNIFLQEIIECFH</sequence>
<feature type="domain" description="NADAR" evidence="1">
    <location>
        <begin position="7"/>
        <end position="149"/>
    </location>
</feature>
<dbReference type="SUPFAM" id="SSF143990">
    <property type="entry name" value="YbiA-like"/>
    <property type="match status" value="1"/>
</dbReference>
<name>A0ABQ8Y2D9_9EUKA</name>
<dbReference type="CDD" id="cd15457">
    <property type="entry name" value="NADAR"/>
    <property type="match status" value="1"/>
</dbReference>
<dbReference type="EMBL" id="JAOAOG010000232">
    <property type="protein sequence ID" value="KAJ6238755.1"/>
    <property type="molecule type" value="Genomic_DNA"/>
</dbReference>
<dbReference type="Pfam" id="PF08719">
    <property type="entry name" value="NADAR"/>
    <property type="match status" value="1"/>
</dbReference>
<dbReference type="NCBIfam" id="TIGR02464">
    <property type="entry name" value="ribofla_fusion"/>
    <property type="match status" value="1"/>
</dbReference>
<keyword evidence="3" id="KW-1185">Reference proteome</keyword>
<proteinExistence type="predicted"/>
<accession>A0ABQ8Y2D9</accession>
<protein>
    <recommendedName>
        <fullName evidence="1">NADAR domain-containing protein</fullName>
    </recommendedName>
</protein>
<evidence type="ECO:0000259" key="1">
    <source>
        <dbReference type="Pfam" id="PF08719"/>
    </source>
</evidence>
<dbReference type="InterPro" id="IPR012816">
    <property type="entry name" value="NADAR"/>
</dbReference>